<dbReference type="STRING" id="180088.A0A1J8QEI0"/>
<accession>A0A1J8QEI0</accession>
<evidence type="ECO:0000313" key="1">
    <source>
        <dbReference type="EMBL" id="OJA10164.1"/>
    </source>
</evidence>
<comment type="caution">
    <text evidence="1">The sequence shown here is derived from an EMBL/GenBank/DDBJ whole genome shotgun (WGS) entry which is preliminary data.</text>
</comment>
<reference evidence="1 2" key="1">
    <citation type="submission" date="2016-03" db="EMBL/GenBank/DDBJ databases">
        <title>Comparative genomics of the ectomycorrhizal sister species Rhizopogon vinicolor and Rhizopogon vesiculosus (Basidiomycota: Boletales) reveals a divergence of the mating type B locus.</title>
        <authorList>
            <person name="Mujic A.B."/>
            <person name="Kuo A."/>
            <person name="Tritt A."/>
            <person name="Lipzen A."/>
            <person name="Chen C."/>
            <person name="Johnson J."/>
            <person name="Sharma A."/>
            <person name="Barry K."/>
            <person name="Grigoriev I.V."/>
            <person name="Spatafora J.W."/>
        </authorList>
    </citation>
    <scope>NUCLEOTIDE SEQUENCE [LARGE SCALE GENOMIC DNA]</scope>
    <source>
        <strain evidence="1 2">AM-OR11-056</strain>
    </source>
</reference>
<organism evidence="1 2">
    <name type="scientific">Rhizopogon vesiculosus</name>
    <dbReference type="NCBI Taxonomy" id="180088"/>
    <lineage>
        <taxon>Eukaryota</taxon>
        <taxon>Fungi</taxon>
        <taxon>Dikarya</taxon>
        <taxon>Basidiomycota</taxon>
        <taxon>Agaricomycotina</taxon>
        <taxon>Agaricomycetes</taxon>
        <taxon>Agaricomycetidae</taxon>
        <taxon>Boletales</taxon>
        <taxon>Suillineae</taxon>
        <taxon>Rhizopogonaceae</taxon>
        <taxon>Rhizopogon</taxon>
    </lineage>
</organism>
<dbReference type="AlphaFoldDB" id="A0A1J8QEI0"/>
<gene>
    <name evidence="1" type="ORF">AZE42_01821</name>
</gene>
<sequence length="172" mass="19085">MPVVNKLGLQLAVRSFNVVCNKTWKRSYLSDFRKTCILSPSTPPSSPPPDQMNATFASQSLEQFVEPLDDVELELSSEQLTAAATPLLQPEPSTVPPVIDSGLSLELRLRWLEALLLGVQQDAKDRKGNDKVPPPELKHGETLIHLAEDVQRRLDGVIQSNEGLQRFMGKCE</sequence>
<name>A0A1J8QEI0_9AGAM</name>
<protein>
    <submittedName>
        <fullName evidence="1">Uncharacterized protein</fullName>
    </submittedName>
</protein>
<dbReference type="EMBL" id="LVVM01005572">
    <property type="protein sequence ID" value="OJA10164.1"/>
    <property type="molecule type" value="Genomic_DNA"/>
</dbReference>
<proteinExistence type="predicted"/>
<dbReference type="Proteomes" id="UP000183567">
    <property type="component" value="Unassembled WGS sequence"/>
</dbReference>
<dbReference type="OrthoDB" id="16729at2759"/>
<keyword evidence="2" id="KW-1185">Reference proteome</keyword>
<evidence type="ECO:0000313" key="2">
    <source>
        <dbReference type="Proteomes" id="UP000183567"/>
    </source>
</evidence>